<feature type="region of interest" description="Disordered" evidence="1">
    <location>
        <begin position="1"/>
        <end position="51"/>
    </location>
</feature>
<dbReference type="InterPro" id="IPR010736">
    <property type="entry name" value="SHIPPO-rpt"/>
</dbReference>
<accession>A0A1J4KST7</accession>
<comment type="caution">
    <text evidence="2">The sequence shown here is derived from an EMBL/GenBank/DDBJ whole genome shotgun (WGS) entry which is preliminary data.</text>
</comment>
<evidence type="ECO:0000256" key="1">
    <source>
        <dbReference type="SAM" id="MobiDB-lite"/>
    </source>
</evidence>
<sequence>MRAKTAQSQHRPVKGASRLKQTRPDTQLFTTRSRKSNRPATSIINRPVKRRQPYKPEEIDFYVGVDTERFGDGPKIAIKSSRKPPKIPPPTPAPGDYEVPAAPIDKRLKPTMPNTIHGEIIAPMTTNIDYIDSTIFPANIPKGIGSLDNQKFFQIYDVPPCKYIPRTNFTKNTIKIGDKKPTVYENGNPGPGQYTPDFVLRRNPKFQFTCPTIRCEWLMDRRNNPPPDIYEPKKVEKQAPIYSIGDKSRKRKRKKITPFPLGSFIVKLDESITLEEAREYTIKHPNFKTIVAEMLDHVLEIKPENPLLCLREFWFEIKEMRDRNSQPVSTDEYDLNQILIQIREPPPKFVY</sequence>
<reference evidence="2" key="1">
    <citation type="submission" date="2016-10" db="EMBL/GenBank/DDBJ databases">
        <authorList>
            <person name="Benchimol M."/>
            <person name="Almeida L.G."/>
            <person name="Vasconcelos A.T."/>
            <person name="Perreira-Neves A."/>
            <person name="Rosa I.A."/>
            <person name="Tasca T."/>
            <person name="Bogo M.R."/>
            <person name="de Souza W."/>
        </authorList>
    </citation>
    <scope>NUCLEOTIDE SEQUENCE [LARGE SCALE GENOMIC DNA]</scope>
    <source>
        <strain evidence="2">K</strain>
    </source>
</reference>
<gene>
    <name evidence="2" type="ORF">TRFO_15377</name>
</gene>
<name>A0A1J4KST7_9EUKA</name>
<protein>
    <submittedName>
        <fullName evidence="2">Uncharacterized protein</fullName>
    </submittedName>
</protein>
<keyword evidence="3" id="KW-1185">Reference proteome</keyword>
<dbReference type="Pfam" id="PF07004">
    <property type="entry name" value="SHIPPO-rpt"/>
    <property type="match status" value="2"/>
</dbReference>
<dbReference type="RefSeq" id="XP_068367459.1">
    <property type="nucleotide sequence ID" value="XM_068498344.1"/>
</dbReference>
<dbReference type="GeneID" id="94833048"/>
<proteinExistence type="predicted"/>
<feature type="compositionally biased region" description="Polar residues" evidence="1">
    <location>
        <begin position="1"/>
        <end position="10"/>
    </location>
</feature>
<dbReference type="AlphaFoldDB" id="A0A1J4KST7"/>
<organism evidence="2 3">
    <name type="scientific">Tritrichomonas foetus</name>
    <dbReference type="NCBI Taxonomy" id="1144522"/>
    <lineage>
        <taxon>Eukaryota</taxon>
        <taxon>Metamonada</taxon>
        <taxon>Parabasalia</taxon>
        <taxon>Tritrichomonadida</taxon>
        <taxon>Tritrichomonadidae</taxon>
        <taxon>Tritrichomonas</taxon>
    </lineage>
</organism>
<dbReference type="EMBL" id="MLAK01000393">
    <property type="protein sequence ID" value="OHT14323.1"/>
    <property type="molecule type" value="Genomic_DNA"/>
</dbReference>
<dbReference type="Proteomes" id="UP000179807">
    <property type="component" value="Unassembled WGS sequence"/>
</dbReference>
<evidence type="ECO:0000313" key="3">
    <source>
        <dbReference type="Proteomes" id="UP000179807"/>
    </source>
</evidence>
<dbReference type="VEuPathDB" id="TrichDB:TRFO_15377"/>
<evidence type="ECO:0000313" key="2">
    <source>
        <dbReference type="EMBL" id="OHT14323.1"/>
    </source>
</evidence>